<evidence type="ECO:0000259" key="3">
    <source>
        <dbReference type="Pfam" id="PF02777"/>
    </source>
</evidence>
<feature type="domain" description="Manganese/iron superoxide dismutase C-terminal" evidence="3">
    <location>
        <begin position="192"/>
        <end position="247"/>
    </location>
</feature>
<protein>
    <recommendedName>
        <fullName evidence="3">Manganese/iron superoxide dismutase C-terminal domain-containing protein</fullName>
    </recommendedName>
</protein>
<dbReference type="EMBL" id="LWDE02000020">
    <property type="protein sequence ID" value="KAE8255469.1"/>
    <property type="molecule type" value="Genomic_DNA"/>
</dbReference>
<accession>A0A8X7N0B4</accession>
<dbReference type="SUPFAM" id="SSF46609">
    <property type="entry name" value="Fe,Mn superoxide dismutase (SOD), N-terminal domain"/>
    <property type="match status" value="1"/>
</dbReference>
<comment type="caution">
    <text evidence="4">The sequence shown here is derived from an EMBL/GenBank/DDBJ whole genome shotgun (WGS) entry which is preliminary data.</text>
</comment>
<evidence type="ECO:0000256" key="2">
    <source>
        <dbReference type="SAM" id="MobiDB-lite"/>
    </source>
</evidence>
<reference evidence="4" key="1">
    <citation type="submission" date="2016-04" db="EMBL/GenBank/DDBJ databases">
        <authorList>
            <person name="Nguyen H.D."/>
            <person name="Samba Siva P."/>
            <person name="Cullis J."/>
            <person name="Levesque C.A."/>
            <person name="Hambleton S."/>
        </authorList>
    </citation>
    <scope>NUCLEOTIDE SEQUENCE</scope>
    <source>
        <strain evidence="4">DAOMC 236426</strain>
    </source>
</reference>
<feature type="compositionally biased region" description="Gly residues" evidence="2">
    <location>
        <begin position="354"/>
        <end position="364"/>
    </location>
</feature>
<organism evidence="4 5">
    <name type="scientific">Tilletia controversa</name>
    <name type="common">dwarf bunt fungus</name>
    <dbReference type="NCBI Taxonomy" id="13291"/>
    <lineage>
        <taxon>Eukaryota</taxon>
        <taxon>Fungi</taxon>
        <taxon>Dikarya</taxon>
        <taxon>Basidiomycota</taxon>
        <taxon>Ustilaginomycotina</taxon>
        <taxon>Exobasidiomycetes</taxon>
        <taxon>Tilletiales</taxon>
        <taxon>Tilletiaceae</taxon>
        <taxon>Tilletia</taxon>
    </lineage>
</organism>
<dbReference type="Gene3D" id="3.55.40.20">
    <property type="entry name" value="Iron/manganese superoxide dismutase, C-terminal domain"/>
    <property type="match status" value="2"/>
</dbReference>
<dbReference type="PANTHER" id="PTHR43595">
    <property type="entry name" value="37S RIBOSOMAL PROTEIN S26, MITOCHONDRIAL"/>
    <property type="match status" value="1"/>
</dbReference>
<sequence>MSSLTRTASSLRTSAARAVAGSSAAAAYSFAAEGSTTHARSLTASALRQQHQQPLHTAALRRPTPAPSSTSTGTRRGERTLHTLPPIPARFGEEEACAPFLSSKAFQTVAREYQAGLLDRLNDEVRGTEWEMSSIAETVMALAQKRSQVLAFNYASQAMNNSFFINGLMPKNTDGPSPKPELEHSVYPGQRTFQQALYASYQSLPALKSAFSAAAMGMASSGWVWLVRDGHGKLGVVGTYGAGTLLLQSREQRGGGGANASWVVDPSAEVVLQTGGAGEVKGGGVSPAAGQSVSAVQRDNVGATMGGGVNASSTAPAAAIGEKTSGGGGSSKDSANKVVPPAAGSSVSPAAKGNPGGTVGGGVGVRSFSTSSGALAGSNSGGGGGGGGGLVDDLAGTLGKFVSQSSSFSAASTNQGGYGAASPNGQGFRRSTITRRSLDEYESDAGAMLFPLLCVSVHEHAWLGDYGLWGKEEYLRQYWECVDWKVVEHLYNVYE</sequence>
<evidence type="ECO:0000313" key="5">
    <source>
        <dbReference type="Proteomes" id="UP000077684"/>
    </source>
</evidence>
<dbReference type="Proteomes" id="UP000077684">
    <property type="component" value="Unassembled WGS sequence"/>
</dbReference>
<reference evidence="4" key="2">
    <citation type="journal article" date="2019" name="IMA Fungus">
        <title>Genome sequencing and comparison of five Tilletia species to identify candidate genes for the detection of regulated species infecting wheat.</title>
        <authorList>
            <person name="Nguyen H.D.T."/>
            <person name="Sultana T."/>
            <person name="Kesanakurti P."/>
            <person name="Hambleton S."/>
        </authorList>
    </citation>
    <scope>NUCLEOTIDE SEQUENCE</scope>
    <source>
        <strain evidence="4">DAOMC 236426</strain>
    </source>
</reference>
<feature type="region of interest" description="Disordered" evidence="2">
    <location>
        <begin position="43"/>
        <end position="82"/>
    </location>
</feature>
<evidence type="ECO:0000313" key="4">
    <source>
        <dbReference type="EMBL" id="KAE8255469.1"/>
    </source>
</evidence>
<dbReference type="GO" id="GO:0005737">
    <property type="term" value="C:cytoplasm"/>
    <property type="evidence" value="ECO:0007669"/>
    <property type="project" value="TreeGrafter"/>
</dbReference>
<feature type="domain" description="Manganese/iron superoxide dismutase C-terminal" evidence="3">
    <location>
        <begin position="392"/>
        <end position="489"/>
    </location>
</feature>
<dbReference type="PANTHER" id="PTHR43595:SF2">
    <property type="entry name" value="SMALL RIBOSOMAL SUBUNIT PROTEIN MS42"/>
    <property type="match status" value="1"/>
</dbReference>
<dbReference type="GO" id="GO:0046872">
    <property type="term" value="F:metal ion binding"/>
    <property type="evidence" value="ECO:0007669"/>
    <property type="project" value="InterPro"/>
</dbReference>
<evidence type="ECO:0000256" key="1">
    <source>
        <dbReference type="ARBA" id="ARBA00037226"/>
    </source>
</evidence>
<feature type="compositionally biased region" description="Low complexity" evidence="2">
    <location>
        <begin position="61"/>
        <end position="74"/>
    </location>
</feature>
<keyword evidence="5" id="KW-1185">Reference proteome</keyword>
<comment type="function">
    <text evidence="1">Component of the mitochondrial ribosome (mitoribosome), a dedicated translation machinery responsible for the synthesis of mitochondrial genome-encoded proteins, including at least some of the essential transmembrane subunits of the mitochondrial respiratory chain. The mitoribosomes are attached to the mitochondrial inner membrane and translation products are cotranslationally integrated into the membrane.</text>
</comment>
<feature type="region of interest" description="Disordered" evidence="2">
    <location>
        <begin position="320"/>
        <end position="364"/>
    </location>
</feature>
<dbReference type="AlphaFoldDB" id="A0A8X7N0B4"/>
<name>A0A8X7N0B4_9BASI</name>
<feature type="compositionally biased region" description="Polar residues" evidence="2">
    <location>
        <begin position="43"/>
        <end position="55"/>
    </location>
</feature>
<feature type="compositionally biased region" description="Low complexity" evidence="2">
    <location>
        <begin position="337"/>
        <end position="353"/>
    </location>
</feature>
<proteinExistence type="predicted"/>
<dbReference type="InterPro" id="IPR036314">
    <property type="entry name" value="SOD_C_sf"/>
</dbReference>
<dbReference type="GO" id="GO:0004784">
    <property type="term" value="F:superoxide dismutase activity"/>
    <property type="evidence" value="ECO:0007669"/>
    <property type="project" value="InterPro"/>
</dbReference>
<gene>
    <name evidence="4" type="ORF">A4X06_0g420</name>
</gene>
<dbReference type="Pfam" id="PF02777">
    <property type="entry name" value="Sod_Fe_C"/>
    <property type="match status" value="2"/>
</dbReference>
<dbReference type="InterPro" id="IPR019832">
    <property type="entry name" value="Mn/Fe_SOD_C"/>
</dbReference>
<dbReference type="SUPFAM" id="SSF54719">
    <property type="entry name" value="Fe,Mn superoxide dismutase (SOD), C-terminal domain"/>
    <property type="match status" value="2"/>
</dbReference>
<dbReference type="InterPro" id="IPR036324">
    <property type="entry name" value="Mn/Fe_SOD_N_sf"/>
</dbReference>